<evidence type="ECO:0000313" key="2">
    <source>
        <dbReference type="Proteomes" id="UP000664032"/>
    </source>
</evidence>
<sequence>MVLAGLSIHELQTGGFNPNLFNGIESALAFTSVATTIVTTSLIGYRIQRHFRENRASGSNGTFKHILNIVIESAAIYSLLLLMDAISIIVPPFNELGTPWANVEYYVESILIVVAGIAPTVIVARSSVARRAENDAFAITRVSGLRFESAGGRVHHGQNPSTIGSGSSNDSEIIVLSSEDPEKQSNGTQSTL</sequence>
<dbReference type="EMBL" id="JAFIQS020000011">
    <property type="protein sequence ID" value="KAH9476423.1"/>
    <property type="molecule type" value="Genomic_DNA"/>
</dbReference>
<reference evidence="1" key="1">
    <citation type="submission" date="2021-10" db="EMBL/GenBank/DDBJ databases">
        <title>Psilocybe cubensis genome.</title>
        <authorList>
            <person name="Mckernan K.J."/>
            <person name="Crawford S."/>
            <person name="Trippe A."/>
            <person name="Kane L.T."/>
            <person name="Mclaughlin S."/>
        </authorList>
    </citation>
    <scope>NUCLEOTIDE SEQUENCE</scope>
    <source>
        <strain evidence="1">MGC-MH-2018</strain>
    </source>
</reference>
<name>A0ACB8GLA7_PSICU</name>
<organism evidence="1 2">
    <name type="scientific">Psilocybe cubensis</name>
    <name type="common">Psychedelic mushroom</name>
    <name type="synonym">Stropharia cubensis</name>
    <dbReference type="NCBI Taxonomy" id="181762"/>
    <lineage>
        <taxon>Eukaryota</taxon>
        <taxon>Fungi</taxon>
        <taxon>Dikarya</taxon>
        <taxon>Basidiomycota</taxon>
        <taxon>Agaricomycotina</taxon>
        <taxon>Agaricomycetes</taxon>
        <taxon>Agaricomycetidae</taxon>
        <taxon>Agaricales</taxon>
        <taxon>Agaricineae</taxon>
        <taxon>Strophariaceae</taxon>
        <taxon>Psilocybe</taxon>
    </lineage>
</organism>
<gene>
    <name evidence="1" type="ORF">JR316_0011998</name>
</gene>
<accession>A0ACB8GLA7</accession>
<evidence type="ECO:0000313" key="1">
    <source>
        <dbReference type="EMBL" id="KAH9476423.1"/>
    </source>
</evidence>
<proteinExistence type="predicted"/>
<dbReference type="Proteomes" id="UP000664032">
    <property type="component" value="Unassembled WGS sequence"/>
</dbReference>
<protein>
    <submittedName>
        <fullName evidence="1">Uncharacterized protein</fullName>
    </submittedName>
</protein>
<keyword evidence="2" id="KW-1185">Reference proteome</keyword>
<comment type="caution">
    <text evidence="1">The sequence shown here is derived from an EMBL/GenBank/DDBJ whole genome shotgun (WGS) entry which is preliminary data.</text>
</comment>